<comment type="caution">
    <text evidence="1">The sequence shown here is derived from an EMBL/GenBank/DDBJ whole genome shotgun (WGS) entry which is preliminary data.</text>
</comment>
<organism evidence="1 2">
    <name type="scientific">Arthrobacter burdickii</name>
    <dbReference type="NCBI Taxonomy" id="3035920"/>
    <lineage>
        <taxon>Bacteria</taxon>
        <taxon>Bacillati</taxon>
        <taxon>Actinomycetota</taxon>
        <taxon>Actinomycetes</taxon>
        <taxon>Micrococcales</taxon>
        <taxon>Micrococcaceae</taxon>
        <taxon>Arthrobacter</taxon>
    </lineage>
</organism>
<keyword evidence="2" id="KW-1185">Reference proteome</keyword>
<dbReference type="RefSeq" id="WP_301225267.1">
    <property type="nucleotide sequence ID" value="NZ_JAROCG010000001.1"/>
</dbReference>
<proteinExistence type="predicted"/>
<sequence>MAAQAVGAGDDALRALDEPAAVRFTPAARPLALRWHGSIWQVVGDPVPEPAVRARNAAPPAWLFTAQTGPASPVLEFRIRFDARRDEWRLLSVGGS</sequence>
<gene>
    <name evidence="1" type="ORF">P5G52_05145</name>
</gene>
<dbReference type="EMBL" id="JAROCG010000001">
    <property type="protein sequence ID" value="MDN4610249.1"/>
    <property type="molecule type" value="Genomic_DNA"/>
</dbReference>
<accession>A0ABT8JYT9</accession>
<evidence type="ECO:0000313" key="2">
    <source>
        <dbReference type="Proteomes" id="UP001174209"/>
    </source>
</evidence>
<evidence type="ECO:0000313" key="1">
    <source>
        <dbReference type="EMBL" id="MDN4610249.1"/>
    </source>
</evidence>
<name>A0ABT8JYT9_9MICC</name>
<dbReference type="Proteomes" id="UP001174209">
    <property type="component" value="Unassembled WGS sequence"/>
</dbReference>
<protein>
    <submittedName>
        <fullName evidence="1">Uncharacterized protein</fullName>
    </submittedName>
</protein>
<reference evidence="1" key="1">
    <citation type="submission" date="2023-06" db="EMBL/GenBank/DDBJ databases">
        <title>MT1 and MT2 Draft Genomes of Novel Species.</title>
        <authorList>
            <person name="Venkateswaran K."/>
        </authorList>
    </citation>
    <scope>NUCLEOTIDE SEQUENCE</scope>
    <source>
        <strain evidence="1">IIF3SC-B10</strain>
    </source>
</reference>